<dbReference type="EMBL" id="DVFW01000028">
    <property type="protein sequence ID" value="HIQ80926.1"/>
    <property type="molecule type" value="Genomic_DNA"/>
</dbReference>
<feature type="binding site" evidence="7">
    <location>
        <position position="128"/>
    </location>
    <ligand>
        <name>substrate</name>
    </ligand>
</feature>
<dbReference type="Proteomes" id="UP000886787">
    <property type="component" value="Unassembled WGS sequence"/>
</dbReference>
<keyword evidence="4 7" id="KW-0808">Transferase</keyword>
<dbReference type="NCBIfam" id="TIGR00091">
    <property type="entry name" value="tRNA (guanosine(46)-N7)-methyltransferase TrmB"/>
    <property type="match status" value="1"/>
</dbReference>
<dbReference type="EC" id="2.1.1.33" evidence="7"/>
<protein>
    <recommendedName>
        <fullName evidence="7">tRNA (guanine-N(7)-)-methyltransferase</fullName>
        <ecNumber evidence="7">2.1.1.33</ecNumber>
    </recommendedName>
    <alternativeName>
        <fullName evidence="7">tRNA (guanine(46)-N(7))-methyltransferase</fullName>
    </alternativeName>
    <alternativeName>
        <fullName evidence="7">tRNA(m7G46)-methyltransferase</fullName>
    </alternativeName>
</protein>
<evidence type="ECO:0000256" key="2">
    <source>
        <dbReference type="ARBA" id="ARBA00003015"/>
    </source>
</evidence>
<dbReference type="PANTHER" id="PTHR23417:SF14">
    <property type="entry name" value="PENTACOTRIPEPTIDE-REPEAT REGION OF PRORP DOMAIN-CONTAINING PROTEIN"/>
    <property type="match status" value="1"/>
</dbReference>
<comment type="similarity">
    <text evidence="7">Belongs to the class I-like SAM-binding methyltransferase superfamily. TrmB family.</text>
</comment>
<comment type="caution">
    <text evidence="8">The sequence shown here is derived from an EMBL/GenBank/DDBJ whole genome shotgun (WGS) entry which is preliminary data.</text>
</comment>
<dbReference type="CDD" id="cd02440">
    <property type="entry name" value="AdoMet_MTases"/>
    <property type="match status" value="1"/>
</dbReference>
<proteinExistence type="inferred from homology"/>
<feature type="binding site" evidence="7">
    <location>
        <position position="68"/>
    </location>
    <ligand>
        <name>S-adenosyl-L-methionine</name>
        <dbReference type="ChEBI" id="CHEBI:59789"/>
    </ligand>
</feature>
<dbReference type="InterPro" id="IPR055361">
    <property type="entry name" value="tRNA_methyltr_TrmB_bact"/>
</dbReference>
<gene>
    <name evidence="7 8" type="primary">trmB</name>
    <name evidence="8" type="ORF">IAD32_06545</name>
</gene>
<name>A0A9D0ZK69_9FIRM</name>
<evidence type="ECO:0000256" key="4">
    <source>
        <dbReference type="ARBA" id="ARBA00022679"/>
    </source>
</evidence>
<dbReference type="PANTHER" id="PTHR23417">
    <property type="entry name" value="3-DEOXY-D-MANNO-OCTULOSONIC-ACID TRANSFERASE/TRNA GUANINE-N 7 - -METHYLTRANSFERASE"/>
    <property type="match status" value="1"/>
</dbReference>
<reference evidence="8" key="2">
    <citation type="journal article" date="2021" name="PeerJ">
        <title>Extensive microbial diversity within the chicken gut microbiome revealed by metagenomics and culture.</title>
        <authorList>
            <person name="Gilroy R."/>
            <person name="Ravi A."/>
            <person name="Getino M."/>
            <person name="Pursley I."/>
            <person name="Horton D.L."/>
            <person name="Alikhan N.F."/>
            <person name="Baker D."/>
            <person name="Gharbi K."/>
            <person name="Hall N."/>
            <person name="Watson M."/>
            <person name="Adriaenssens E.M."/>
            <person name="Foster-Nyarko E."/>
            <person name="Jarju S."/>
            <person name="Secka A."/>
            <person name="Antonio M."/>
            <person name="Oren A."/>
            <person name="Chaudhuri R.R."/>
            <person name="La Ragione R."/>
            <person name="Hildebrand F."/>
            <person name="Pallen M.J."/>
        </authorList>
    </citation>
    <scope>NUCLEOTIDE SEQUENCE</scope>
    <source>
        <strain evidence="8">ChiSjej1B19-3389</strain>
    </source>
</reference>
<organism evidence="8 9">
    <name type="scientific">Candidatus Scatavimonas merdigallinarum</name>
    <dbReference type="NCBI Taxonomy" id="2840914"/>
    <lineage>
        <taxon>Bacteria</taxon>
        <taxon>Bacillati</taxon>
        <taxon>Bacillota</taxon>
        <taxon>Clostridia</taxon>
        <taxon>Eubacteriales</taxon>
        <taxon>Oscillospiraceae</taxon>
        <taxon>Oscillospiraceae incertae sedis</taxon>
        <taxon>Candidatus Scatavimonas</taxon>
    </lineage>
</organism>
<dbReference type="Gene3D" id="3.40.50.150">
    <property type="entry name" value="Vaccinia Virus protein VP39"/>
    <property type="match status" value="1"/>
</dbReference>
<feature type="binding site" evidence="7">
    <location>
        <position position="101"/>
    </location>
    <ligand>
        <name>S-adenosyl-L-methionine</name>
        <dbReference type="ChEBI" id="CHEBI:59789"/>
    </ligand>
</feature>
<accession>A0A9D0ZK69</accession>
<feature type="binding site" evidence="7">
    <location>
        <position position="124"/>
    </location>
    <ligand>
        <name>S-adenosyl-L-methionine</name>
        <dbReference type="ChEBI" id="CHEBI:59789"/>
    </ligand>
</feature>
<feature type="binding site" evidence="7">
    <location>
        <position position="160"/>
    </location>
    <ligand>
        <name>substrate</name>
    </ligand>
</feature>
<feature type="binding site" evidence="7">
    <location>
        <position position="43"/>
    </location>
    <ligand>
        <name>S-adenosyl-L-methionine</name>
        <dbReference type="ChEBI" id="CHEBI:59789"/>
    </ligand>
</feature>
<dbReference type="HAMAP" id="MF_01057">
    <property type="entry name" value="tRNA_methyltr_TrmB"/>
    <property type="match status" value="1"/>
</dbReference>
<dbReference type="GO" id="GO:0008176">
    <property type="term" value="F:tRNA (guanine(46)-N7)-methyltransferase activity"/>
    <property type="evidence" value="ECO:0007669"/>
    <property type="project" value="UniProtKB-UniRule"/>
</dbReference>
<comment type="catalytic activity">
    <reaction evidence="1 7">
        <text>guanosine(46) in tRNA + S-adenosyl-L-methionine = N(7)-methylguanosine(46) in tRNA + S-adenosyl-L-homocysteine</text>
        <dbReference type="Rhea" id="RHEA:42708"/>
        <dbReference type="Rhea" id="RHEA-COMP:10188"/>
        <dbReference type="Rhea" id="RHEA-COMP:10189"/>
        <dbReference type="ChEBI" id="CHEBI:57856"/>
        <dbReference type="ChEBI" id="CHEBI:59789"/>
        <dbReference type="ChEBI" id="CHEBI:74269"/>
        <dbReference type="ChEBI" id="CHEBI:74480"/>
        <dbReference type="EC" id="2.1.1.33"/>
    </reaction>
</comment>
<sequence length="218" mass="25326">MRIRRKPWARPELAACSFFVDEPCLQKGRWADWFEKRQPLHLELGCGKGGFVAQLALANPNINYLAVDIKSEVLAIGRREIVRHFEENGQRVNNIALTSHDIAQIDQILSPDDRIERIYINFCNPWPKTKHKKRRLTYPRQLAQYRTFLVKGGEIRFKTDDEGLFYDSLAYFAQCGFSIPFQTDDLHKCAIADNIQTEHEKMFTEMGKTIYACTAVNR</sequence>
<evidence type="ECO:0000313" key="9">
    <source>
        <dbReference type="Proteomes" id="UP000886787"/>
    </source>
</evidence>
<dbReference type="AlphaFoldDB" id="A0A9D0ZK69"/>
<dbReference type="NCBIfam" id="NF001080">
    <property type="entry name" value="PRK00121.2-2"/>
    <property type="match status" value="1"/>
</dbReference>
<reference evidence="8" key="1">
    <citation type="submission" date="2020-10" db="EMBL/GenBank/DDBJ databases">
        <authorList>
            <person name="Gilroy R."/>
        </authorList>
    </citation>
    <scope>NUCLEOTIDE SEQUENCE</scope>
    <source>
        <strain evidence="8">ChiSjej1B19-3389</strain>
    </source>
</reference>
<dbReference type="InterPro" id="IPR003358">
    <property type="entry name" value="tRNA_(Gua-N-7)_MeTrfase_Trmb"/>
</dbReference>
<evidence type="ECO:0000256" key="5">
    <source>
        <dbReference type="ARBA" id="ARBA00022691"/>
    </source>
</evidence>
<evidence type="ECO:0000256" key="1">
    <source>
        <dbReference type="ARBA" id="ARBA00000142"/>
    </source>
</evidence>
<comment type="caution">
    <text evidence="7">Lacks conserved residue(s) required for the propagation of feature annotation.</text>
</comment>
<evidence type="ECO:0000256" key="7">
    <source>
        <dbReference type="HAMAP-Rule" id="MF_01057"/>
    </source>
</evidence>
<comment type="function">
    <text evidence="2 7">Catalyzes the formation of N(7)-methylguanine at position 46 (m7G46) in tRNA.</text>
</comment>
<evidence type="ECO:0000256" key="6">
    <source>
        <dbReference type="ARBA" id="ARBA00022694"/>
    </source>
</evidence>
<keyword evidence="3 7" id="KW-0489">Methyltransferase</keyword>
<dbReference type="PROSITE" id="PS51625">
    <property type="entry name" value="SAM_MT_TRMB"/>
    <property type="match status" value="1"/>
</dbReference>
<dbReference type="SUPFAM" id="SSF53335">
    <property type="entry name" value="S-adenosyl-L-methionine-dependent methyltransferases"/>
    <property type="match status" value="1"/>
</dbReference>
<dbReference type="Pfam" id="PF02390">
    <property type="entry name" value="Methyltransf_4"/>
    <property type="match status" value="1"/>
</dbReference>
<evidence type="ECO:0000313" key="8">
    <source>
        <dbReference type="EMBL" id="HIQ80926.1"/>
    </source>
</evidence>
<evidence type="ECO:0000256" key="3">
    <source>
        <dbReference type="ARBA" id="ARBA00022603"/>
    </source>
</evidence>
<keyword evidence="5 7" id="KW-0949">S-adenosyl-L-methionine</keyword>
<keyword evidence="6 7" id="KW-0819">tRNA processing</keyword>
<dbReference type="InterPro" id="IPR029063">
    <property type="entry name" value="SAM-dependent_MTases_sf"/>
</dbReference>
<dbReference type="GO" id="GO:0043527">
    <property type="term" value="C:tRNA methyltransferase complex"/>
    <property type="evidence" value="ECO:0007669"/>
    <property type="project" value="TreeGrafter"/>
</dbReference>
<comment type="pathway">
    <text evidence="7">tRNA modification; N(7)-methylguanine-tRNA biosynthesis.</text>
</comment>